<evidence type="ECO:0000313" key="4">
    <source>
        <dbReference type="Proteomes" id="UP000191004"/>
    </source>
</evidence>
<keyword evidence="4" id="KW-1185">Reference proteome</keyword>
<feature type="compositionally biased region" description="Polar residues" evidence="1">
    <location>
        <begin position="11"/>
        <end position="29"/>
    </location>
</feature>
<dbReference type="PANTHER" id="PTHR46411:SF3">
    <property type="entry name" value="AAA+ ATPASE DOMAIN-CONTAINING PROTEIN"/>
    <property type="match status" value="1"/>
</dbReference>
<feature type="compositionally biased region" description="Polar residues" evidence="1">
    <location>
        <begin position="1028"/>
        <end position="1038"/>
    </location>
</feature>
<evidence type="ECO:0000256" key="1">
    <source>
        <dbReference type="SAM" id="MobiDB-lite"/>
    </source>
</evidence>
<feature type="region of interest" description="Disordered" evidence="1">
    <location>
        <begin position="1"/>
        <end position="112"/>
    </location>
</feature>
<dbReference type="EMBL" id="LVVK01000003">
    <property type="protein sequence ID" value="OPB46152.1"/>
    <property type="molecule type" value="Genomic_DNA"/>
</dbReference>
<organism evidence="3 4">
    <name type="scientific">Trichoderma guizhouense</name>
    <dbReference type="NCBI Taxonomy" id="1491466"/>
    <lineage>
        <taxon>Eukaryota</taxon>
        <taxon>Fungi</taxon>
        <taxon>Dikarya</taxon>
        <taxon>Ascomycota</taxon>
        <taxon>Pezizomycotina</taxon>
        <taxon>Sordariomycetes</taxon>
        <taxon>Hypocreomycetidae</taxon>
        <taxon>Hypocreales</taxon>
        <taxon>Hypocreaceae</taxon>
        <taxon>Trichoderma</taxon>
    </lineage>
</organism>
<feature type="compositionally biased region" description="Polar residues" evidence="1">
    <location>
        <begin position="1083"/>
        <end position="1097"/>
    </location>
</feature>
<dbReference type="SMART" id="SM00382">
    <property type="entry name" value="AAA"/>
    <property type="match status" value="1"/>
</dbReference>
<accession>A0A1T3CYJ1</accession>
<dbReference type="Proteomes" id="UP000191004">
    <property type="component" value="Unassembled WGS sequence"/>
</dbReference>
<dbReference type="AlphaFoldDB" id="A0A1T3CYJ1"/>
<dbReference type="InterPro" id="IPR003959">
    <property type="entry name" value="ATPase_AAA_core"/>
</dbReference>
<feature type="compositionally biased region" description="Polar residues" evidence="1">
    <location>
        <begin position="403"/>
        <end position="417"/>
    </location>
</feature>
<feature type="compositionally biased region" description="Basic and acidic residues" evidence="1">
    <location>
        <begin position="30"/>
        <end position="89"/>
    </location>
</feature>
<feature type="region of interest" description="Disordered" evidence="1">
    <location>
        <begin position="998"/>
        <end position="1150"/>
    </location>
</feature>
<evidence type="ECO:0000259" key="2">
    <source>
        <dbReference type="SMART" id="SM00382"/>
    </source>
</evidence>
<dbReference type="Gene3D" id="3.40.50.300">
    <property type="entry name" value="P-loop containing nucleotide triphosphate hydrolases"/>
    <property type="match status" value="1"/>
</dbReference>
<dbReference type="Pfam" id="PF22942">
    <property type="entry name" value="DUF7025"/>
    <property type="match status" value="1"/>
</dbReference>
<protein>
    <submittedName>
        <fullName evidence="3">AAA ATPase</fullName>
    </submittedName>
</protein>
<feature type="region of interest" description="Disordered" evidence="1">
    <location>
        <begin position="254"/>
        <end position="290"/>
    </location>
</feature>
<dbReference type="InterPro" id="IPR054289">
    <property type="entry name" value="DUF7025"/>
</dbReference>
<proteinExistence type="predicted"/>
<feature type="domain" description="AAA+ ATPase" evidence="2">
    <location>
        <begin position="731"/>
        <end position="858"/>
    </location>
</feature>
<dbReference type="OrthoDB" id="10042665at2759"/>
<dbReference type="Pfam" id="PF00004">
    <property type="entry name" value="AAA"/>
    <property type="match status" value="1"/>
</dbReference>
<dbReference type="GO" id="GO:0005524">
    <property type="term" value="F:ATP binding"/>
    <property type="evidence" value="ECO:0007669"/>
    <property type="project" value="InterPro"/>
</dbReference>
<dbReference type="CDD" id="cd19481">
    <property type="entry name" value="RecA-like_protease"/>
    <property type="match status" value="1"/>
</dbReference>
<dbReference type="GO" id="GO:0016887">
    <property type="term" value="F:ATP hydrolysis activity"/>
    <property type="evidence" value="ECO:0007669"/>
    <property type="project" value="InterPro"/>
</dbReference>
<reference evidence="3 4" key="1">
    <citation type="submission" date="2016-04" db="EMBL/GenBank/DDBJ databases">
        <title>Multiple horizontal gene transfer events from other fungi enriched the ability of the initially mycotrophic fungus Trichoderma (Ascomycota) to feed on dead plant biomass.</title>
        <authorList>
            <person name="Atanasova L."/>
            <person name="Chenthamara K."/>
            <person name="Zhang J."/>
            <person name="Grujic M."/>
            <person name="Henrissat B."/>
            <person name="Kuo A."/>
            <person name="Aertz A."/>
            <person name="Salamov A."/>
            <person name="Lipzen A."/>
            <person name="Labutti K."/>
            <person name="Barry K."/>
            <person name="Miao Y."/>
            <person name="Rahimi M.J."/>
            <person name="Shen Q."/>
            <person name="Grigoriev I.V."/>
            <person name="Kubicek C.P."/>
            <person name="Druzhinina I.S."/>
        </authorList>
    </citation>
    <scope>NUCLEOTIDE SEQUENCE [LARGE SCALE GENOMIC DNA]</scope>
    <source>
        <strain evidence="3 4">NJAU 4742</strain>
    </source>
</reference>
<dbReference type="InterPro" id="IPR003593">
    <property type="entry name" value="AAA+_ATPase"/>
</dbReference>
<name>A0A1T3CYJ1_9HYPO</name>
<dbReference type="InterPro" id="IPR056599">
    <property type="entry name" value="AAA_lid_fung"/>
</dbReference>
<sequence length="1150" mass="130294">MAADMGIAAVQNGTTSSGKEGAVSNSSTVEEVKNDSVKEAAEQNDKPKDNSDDGKASEYSKEGKTNHEDTKQDESKVKKEESETTEKSTEAPVPANNNTSEKKAEKPKPKPMQAFSRVILKVRECFSWDEFKNHQTEEHNHAIETLVAGDSLKAEIEESALLYEGLQDYQYMGGWRSRLRRGFGRQNPEYKTFTDDGDGVWLQRVRINSRAVMMYLGRQTPAGKKWNGRPHVFRRPFRYLIHFHDEMKQALAELEESASNTDGKPADGQPTEASSTEKGKEKSEGDTLGIDSLFNDTDTLAEMRLYVRFIDEEVMPEYLRFQDEDMNTAPTKIRWDLLSYLFKPGDLVYVPNLNKGVRARIPMGWEGVFQRLQAGFGDGPMQSTSSSNHNTRRAQAGFGDGPMQSTSSPFNHNTRGSHTDQMVWRVYRAPSKLSVDGCTCETCVKMESIWSVSCYHIDYDGQNYRAVERTIEIPSFEGEREITQLACYPMRYVRQKDEILERGRQYGSKFIQHVDPAKRYSFYRGWTLIKTPLGQSVEDKNGKVMTSPEHIESEILVDFEEAFNTDPSWKPEILALDPPTYKVVVSVDNESPLQEWHDSKRTKLKDAWEDNVITDDGIDVLQMNKFIETNWLLRKEKDNDNEIGEPEGDNLALLPRRLFAYALWERKFVQVDVRDVSFHELKDKERAFDSLQVSTEHKTLIQSLVYSHFKKRENESSVEIATQDLIRGKGKGIVILLFGVPGVGKTATAEAVAQKFEKPLFPITCGDLGFTPESVERSLSDIFRLAHLWDCVLLLDEADVFITQRDRKDLERNALVSVFLRMLEYYNGILFLTTNRPGVLDEAVKSRVHLNLHYNFLTEEQVIAIFKLNILRLKEIEDQAAKAPRHNKLYIDEADIIAFASEHWRNHTDGIGRWNGRQIRNAFLIAASLAHYEGDMGERPEGLQKQLTSKHFKKVEETTRRYDEYRVACLGDTDSYLAHDRYERDDDWNPLTRGGAANPYMAHGQPQAPGYLPRAGSFPWQRPVQAPVNMNPNSTQRQGAEGWPNNAAARPPVPGYQPPAQQQAHGHPPPHQFSQHPAHLAGNTPSSSGSPNYTTQAPYGSSVGGPSGPQGYDIRGNPQMKAGGEQGVSDEWNGGAPQRWQQNQNGFSHY</sequence>
<dbReference type="PANTHER" id="PTHR46411">
    <property type="entry name" value="FAMILY ATPASE, PUTATIVE-RELATED"/>
    <property type="match status" value="1"/>
</dbReference>
<dbReference type="SUPFAM" id="SSF52540">
    <property type="entry name" value="P-loop containing nucleoside triphosphate hydrolases"/>
    <property type="match status" value="1"/>
</dbReference>
<feature type="compositionally biased region" description="Basic and acidic residues" evidence="1">
    <location>
        <begin position="275"/>
        <end position="285"/>
    </location>
</feature>
<dbReference type="Pfam" id="PF23232">
    <property type="entry name" value="AAA_lid_13"/>
    <property type="match status" value="1"/>
</dbReference>
<feature type="compositionally biased region" description="Polar residues" evidence="1">
    <location>
        <begin position="1139"/>
        <end position="1150"/>
    </location>
</feature>
<evidence type="ECO:0000313" key="3">
    <source>
        <dbReference type="EMBL" id="OPB46152.1"/>
    </source>
</evidence>
<comment type="caution">
    <text evidence="3">The sequence shown here is derived from an EMBL/GenBank/DDBJ whole genome shotgun (WGS) entry which is preliminary data.</text>
</comment>
<gene>
    <name evidence="3" type="ORF">A0O28_0062730</name>
</gene>
<dbReference type="InterPro" id="IPR027417">
    <property type="entry name" value="P-loop_NTPase"/>
</dbReference>
<feature type="region of interest" description="Disordered" evidence="1">
    <location>
        <begin position="379"/>
        <end position="417"/>
    </location>
</feature>